<evidence type="ECO:0000256" key="6">
    <source>
        <dbReference type="ARBA" id="ARBA00023317"/>
    </source>
</evidence>
<keyword evidence="6" id="KW-0670">Pyruvate</keyword>
<dbReference type="PANTHER" id="PTHR40438:SF1">
    <property type="entry name" value="PYRUVOYL-DEPENDENT ARGININE DECARBOXYLASE"/>
    <property type="match status" value="1"/>
</dbReference>
<dbReference type="GO" id="GO:0008792">
    <property type="term" value="F:arginine decarboxylase activity"/>
    <property type="evidence" value="ECO:0007669"/>
    <property type="project" value="UniProtKB-EC"/>
</dbReference>
<dbReference type="InterPro" id="IPR002724">
    <property type="entry name" value="Pyruvoyl-dep_arg_deCO2ase"/>
</dbReference>
<dbReference type="Proteomes" id="UP000198856">
    <property type="component" value="Unassembled WGS sequence"/>
</dbReference>
<comment type="catalytic activity">
    <reaction evidence="7">
        <text>L-arginine + H(+) = agmatine + CO2</text>
        <dbReference type="Rhea" id="RHEA:17641"/>
        <dbReference type="ChEBI" id="CHEBI:15378"/>
        <dbReference type="ChEBI" id="CHEBI:16526"/>
        <dbReference type="ChEBI" id="CHEBI:32682"/>
        <dbReference type="ChEBI" id="CHEBI:58145"/>
        <dbReference type="EC" id="4.1.1.19"/>
    </reaction>
</comment>
<evidence type="ECO:0000256" key="1">
    <source>
        <dbReference type="ARBA" id="ARBA00001928"/>
    </source>
</evidence>
<dbReference type="EMBL" id="FNFC01000014">
    <property type="protein sequence ID" value="SDK00207.1"/>
    <property type="molecule type" value="Genomic_DNA"/>
</dbReference>
<dbReference type="SFLD" id="SFLDG01170">
    <property type="entry name" value="Pyruvoyl-dependent_arginine_de"/>
    <property type="match status" value="1"/>
</dbReference>
<evidence type="ECO:0000256" key="3">
    <source>
        <dbReference type="ARBA" id="ARBA00012426"/>
    </source>
</evidence>
<sequence length="153" mass="15866">MIRIVWGTGTAGTQKASFDEALAAANVHQYNLRELSSVIPASVPVESSGTAPELGATGNALNVVLARQTSPPDTRAAAGLAWAQTDDGSGIFYEADGTDPASVRDRLSQGIEHGCALRDIDADIETHIVTAGPTEQYTTAAVLAVYGESEPLV</sequence>
<name>A0A1G8YBY1_9EURY</name>
<comment type="similarity">
    <text evidence="2">Belongs to the PdaD family.</text>
</comment>
<dbReference type="PANTHER" id="PTHR40438">
    <property type="entry name" value="PYRUVOYL-DEPENDENT ARGININE DECARBOXYLASE"/>
    <property type="match status" value="1"/>
</dbReference>
<dbReference type="Gene3D" id="3.50.20.10">
    <property type="entry name" value="Pyruvoyl-Dependent Histidine Decarboxylase, subunit B"/>
    <property type="match status" value="1"/>
</dbReference>
<accession>A0A1G8YBY1</accession>
<keyword evidence="5" id="KW-0456">Lyase</keyword>
<gene>
    <name evidence="8" type="ORF">SAMN05216226_11421</name>
</gene>
<evidence type="ECO:0000256" key="2">
    <source>
        <dbReference type="ARBA" id="ARBA00007412"/>
    </source>
</evidence>
<dbReference type="OrthoDB" id="30748at2157"/>
<dbReference type="SUPFAM" id="SSF56271">
    <property type="entry name" value="Pyruvoyl-dependent histidine and arginine decarboxylases"/>
    <property type="match status" value="1"/>
</dbReference>
<dbReference type="AlphaFoldDB" id="A0A1G8YBY1"/>
<dbReference type="STRING" id="890420.SAMN05216226_11421"/>
<evidence type="ECO:0000256" key="4">
    <source>
        <dbReference type="ARBA" id="ARBA00022793"/>
    </source>
</evidence>
<organism evidence="8 9">
    <name type="scientific">Halovenus aranensis</name>
    <dbReference type="NCBI Taxonomy" id="890420"/>
    <lineage>
        <taxon>Archaea</taxon>
        <taxon>Methanobacteriati</taxon>
        <taxon>Methanobacteriota</taxon>
        <taxon>Stenosarchaea group</taxon>
        <taxon>Halobacteria</taxon>
        <taxon>Halobacteriales</taxon>
        <taxon>Haloarculaceae</taxon>
        <taxon>Halovenus</taxon>
    </lineage>
</organism>
<dbReference type="GO" id="GO:0006527">
    <property type="term" value="P:L-arginine catabolic process"/>
    <property type="evidence" value="ECO:0007669"/>
    <property type="project" value="InterPro"/>
</dbReference>
<dbReference type="Pfam" id="PF01862">
    <property type="entry name" value="PvlArgDC"/>
    <property type="match status" value="1"/>
</dbReference>
<evidence type="ECO:0000313" key="8">
    <source>
        <dbReference type="EMBL" id="SDK00207.1"/>
    </source>
</evidence>
<evidence type="ECO:0000256" key="5">
    <source>
        <dbReference type="ARBA" id="ARBA00023239"/>
    </source>
</evidence>
<dbReference type="SFLD" id="SFLDS00055">
    <property type="entry name" value="Pyruvoyl-Dependent_Histidine/A"/>
    <property type="match status" value="1"/>
</dbReference>
<protein>
    <recommendedName>
        <fullName evidence="3">arginine decarboxylase</fullName>
        <ecNumber evidence="3">4.1.1.19</ecNumber>
    </recommendedName>
</protein>
<comment type="cofactor">
    <cofactor evidence="1">
        <name>pyruvate</name>
        <dbReference type="ChEBI" id="CHEBI:15361"/>
    </cofactor>
</comment>
<dbReference type="EC" id="4.1.1.19" evidence="3"/>
<keyword evidence="4" id="KW-0210">Decarboxylase</keyword>
<reference evidence="8 9" key="1">
    <citation type="submission" date="2016-10" db="EMBL/GenBank/DDBJ databases">
        <authorList>
            <person name="de Groot N.N."/>
        </authorList>
    </citation>
    <scope>NUCLEOTIDE SEQUENCE [LARGE SCALE GENOMIC DNA]</scope>
    <source>
        <strain evidence="8 9">IBRC-M10015</strain>
    </source>
</reference>
<dbReference type="InterPro" id="IPR016104">
    <property type="entry name" value="Pyr-dep_his/arg-deCO2ase"/>
</dbReference>
<dbReference type="InterPro" id="IPR016105">
    <property type="entry name" value="Pyr-dep_his/arg-deCO2ase_sand"/>
</dbReference>
<dbReference type="RefSeq" id="WP_218120893.1">
    <property type="nucleotide sequence ID" value="NZ_FNFC01000014.1"/>
</dbReference>
<evidence type="ECO:0000313" key="9">
    <source>
        <dbReference type="Proteomes" id="UP000198856"/>
    </source>
</evidence>
<evidence type="ECO:0000256" key="7">
    <source>
        <dbReference type="ARBA" id="ARBA00049309"/>
    </source>
</evidence>
<proteinExistence type="inferred from homology"/>
<keyword evidence="9" id="KW-1185">Reference proteome</keyword>